<keyword evidence="3" id="KW-1185">Reference proteome</keyword>
<dbReference type="EMBL" id="VJMJ01000098">
    <property type="protein sequence ID" value="KAF0735416.1"/>
    <property type="molecule type" value="Genomic_DNA"/>
</dbReference>
<evidence type="ECO:0000313" key="3">
    <source>
        <dbReference type="Proteomes" id="UP000481153"/>
    </source>
</evidence>
<evidence type="ECO:0000256" key="1">
    <source>
        <dbReference type="SAM" id="MobiDB-lite"/>
    </source>
</evidence>
<feature type="compositionally biased region" description="Low complexity" evidence="1">
    <location>
        <begin position="18"/>
        <end position="33"/>
    </location>
</feature>
<name>A0A6G0X622_9STRA</name>
<gene>
    <name evidence="2" type="ORF">Ae201684_008106</name>
</gene>
<protein>
    <submittedName>
        <fullName evidence="2">Uncharacterized protein</fullName>
    </submittedName>
</protein>
<proteinExistence type="predicted"/>
<dbReference type="Proteomes" id="UP000481153">
    <property type="component" value="Unassembled WGS sequence"/>
</dbReference>
<sequence length="291" mass="33272">MTRSSEDIGDCPARNTRSSQSSPAQSQESAPPTSTALYEITMEPMLKDTVGQRNSSAMKLATFVCGGNSWSEIKSKIFEKYKSKCLEIAQRDDNGTWRVLDDEVDQSHFGQIFSFRLGSHVKKLENETRRNDWLVAMRQSKLSLSIYKYGNVVATKNQLIEFTNASTIQEYVQKLHAKWDETWNADYPIWRLWANHIVRPPLLAWEFRVNQAPPPMYLHASSQRHLPMMPDCKHFIVAFLQESVDIANQRLALFQQALVSKREILMAMENDLTPISDDVAAPLGFNDIENV</sequence>
<comment type="caution">
    <text evidence="2">The sequence shown here is derived from an EMBL/GenBank/DDBJ whole genome shotgun (WGS) entry which is preliminary data.</text>
</comment>
<dbReference type="VEuPathDB" id="FungiDB:AeMF1_011303"/>
<organism evidence="2 3">
    <name type="scientific">Aphanomyces euteiches</name>
    <dbReference type="NCBI Taxonomy" id="100861"/>
    <lineage>
        <taxon>Eukaryota</taxon>
        <taxon>Sar</taxon>
        <taxon>Stramenopiles</taxon>
        <taxon>Oomycota</taxon>
        <taxon>Saprolegniomycetes</taxon>
        <taxon>Saprolegniales</taxon>
        <taxon>Verrucalvaceae</taxon>
        <taxon>Aphanomyces</taxon>
    </lineage>
</organism>
<dbReference type="AlphaFoldDB" id="A0A6G0X622"/>
<evidence type="ECO:0000313" key="2">
    <source>
        <dbReference type="EMBL" id="KAF0735416.1"/>
    </source>
</evidence>
<reference evidence="2 3" key="1">
    <citation type="submission" date="2019-07" db="EMBL/GenBank/DDBJ databases">
        <title>Genomics analysis of Aphanomyces spp. identifies a new class of oomycete effector associated with host adaptation.</title>
        <authorList>
            <person name="Gaulin E."/>
        </authorList>
    </citation>
    <scope>NUCLEOTIDE SEQUENCE [LARGE SCALE GENOMIC DNA]</scope>
    <source>
        <strain evidence="2 3">ATCC 201684</strain>
    </source>
</reference>
<feature type="region of interest" description="Disordered" evidence="1">
    <location>
        <begin position="1"/>
        <end position="33"/>
    </location>
</feature>
<accession>A0A6G0X622</accession>